<feature type="transmembrane region" description="Helical" evidence="1">
    <location>
        <begin position="663"/>
        <end position="686"/>
    </location>
</feature>
<feature type="transmembrane region" description="Helical" evidence="1">
    <location>
        <begin position="271"/>
        <end position="294"/>
    </location>
</feature>
<evidence type="ECO:0000259" key="2">
    <source>
        <dbReference type="SMART" id="SM00703"/>
    </source>
</evidence>
<dbReference type="PANTHER" id="PTHR11161">
    <property type="entry name" value="O-ACYLTRANSFERASE"/>
    <property type="match status" value="1"/>
</dbReference>
<evidence type="ECO:0000313" key="3">
    <source>
        <dbReference type="EMBL" id="CAG7815907.1"/>
    </source>
</evidence>
<organism evidence="3 4">
    <name type="scientific">Allacma fusca</name>
    <dbReference type="NCBI Taxonomy" id="39272"/>
    <lineage>
        <taxon>Eukaryota</taxon>
        <taxon>Metazoa</taxon>
        <taxon>Ecdysozoa</taxon>
        <taxon>Arthropoda</taxon>
        <taxon>Hexapoda</taxon>
        <taxon>Collembola</taxon>
        <taxon>Symphypleona</taxon>
        <taxon>Sminthuridae</taxon>
        <taxon>Allacma</taxon>
    </lineage>
</organism>
<dbReference type="InterPro" id="IPR002656">
    <property type="entry name" value="Acyl_transf_3_dom"/>
</dbReference>
<dbReference type="Proteomes" id="UP000708208">
    <property type="component" value="Unassembled WGS sequence"/>
</dbReference>
<gene>
    <name evidence="3" type="ORF">AFUS01_LOCUS26553</name>
</gene>
<feature type="transmembrane region" description="Helical" evidence="1">
    <location>
        <begin position="337"/>
        <end position="357"/>
    </location>
</feature>
<name>A0A8J2PAZ0_9HEXA</name>
<dbReference type="SMART" id="SM00703">
    <property type="entry name" value="NRF"/>
    <property type="match status" value="1"/>
</dbReference>
<dbReference type="AlphaFoldDB" id="A0A8J2PAZ0"/>
<feature type="transmembrane region" description="Helical" evidence="1">
    <location>
        <begin position="698"/>
        <end position="722"/>
    </location>
</feature>
<feature type="transmembrane region" description="Helical" evidence="1">
    <location>
        <begin position="631"/>
        <end position="651"/>
    </location>
</feature>
<protein>
    <recommendedName>
        <fullName evidence="2">Nose resistant-to-fluoxetine protein N-terminal domain-containing protein</fullName>
    </recommendedName>
</protein>
<feature type="transmembrane region" description="Helical" evidence="1">
    <location>
        <begin position="417"/>
        <end position="437"/>
    </location>
</feature>
<sequence>MILLKIRFILFITISTITPHLVFTLSQGLSTLETDLLKEYPKIHSEFYKSENSFFKDTSKFHRPLKVSQGTIISDIVLLKRSKKIEINNIFQNLTEKCAGQLRYVIDTEGGLPETWVLQMLDAWGKFPSGVLSGHTSALGDFQECMHIRGEHKSVEGPSYDVRGRYCFTYVLPGPKFPLSTSEEILTTSLDNLDPSIRESVSWELLLQYLFETSTPILLPRLGTCFPASCSMEEVQQFLTSYHHEVSQDLLSQIVIACYTDDKPQLAAGDWIMIIILAGLVLVCIAGTAVEFWCTDKLKQSLALRIVVAFSVSTNTKRWLNTKGGSENFSCLNGIRFLTMAWVLLSHVFLSATSMAWNGVDIKHIYKDWTAYPILNGTLAVDTFFVLSGFLVSYNLLKMLDKTNGRFNYFLFVVHRYLRLTPSVLIMLGILATILPYTGSGPSWTAVDMEKDACQSYWWRNILYISSLFQSGIGKCYGLTWYLDVDMQLFILSPLVIIPLWRWKKIGFGILGAVGILSIAIPLFIKAHFHEPPTSIASIPNEPVEYWGDLYTKTWVRFGAYTVGLALGYVMYLKGRQPNLFKKIPKLVVVVGWTFSTAFALAIIYGVMYYFDPKNLMETRDSAHAAIYGGLHRFVWGVCIAWVIFACVNGFGGWMNKILSLKIFIPLARLSFGMYLVQWHVLLHYYMSELHTSHFSRYSVVIEFFGILIICGIGAFVLLISVEAPFMQLTKMLLPTGTPQQKKPEKVKEKINAVSRGLNTTNGNV</sequence>
<feature type="transmembrane region" description="Helical" evidence="1">
    <location>
        <begin position="479"/>
        <end position="501"/>
    </location>
</feature>
<dbReference type="Pfam" id="PF20146">
    <property type="entry name" value="NRF"/>
    <property type="match status" value="1"/>
</dbReference>
<feature type="transmembrane region" description="Helical" evidence="1">
    <location>
        <begin position="377"/>
        <end position="397"/>
    </location>
</feature>
<dbReference type="Pfam" id="PF01757">
    <property type="entry name" value="Acyl_transf_3"/>
    <property type="match status" value="1"/>
</dbReference>
<comment type="caution">
    <text evidence="3">The sequence shown here is derived from an EMBL/GenBank/DDBJ whole genome shotgun (WGS) entry which is preliminary data.</text>
</comment>
<reference evidence="3" key="1">
    <citation type="submission" date="2021-06" db="EMBL/GenBank/DDBJ databases">
        <authorList>
            <person name="Hodson N. C."/>
            <person name="Mongue J. A."/>
            <person name="Jaron S. K."/>
        </authorList>
    </citation>
    <scope>NUCLEOTIDE SEQUENCE</scope>
</reference>
<dbReference type="InterPro" id="IPR006621">
    <property type="entry name" value="Nose-resist-to-fluoxetine_N"/>
</dbReference>
<keyword evidence="1" id="KW-1133">Transmembrane helix</keyword>
<dbReference type="InterPro" id="IPR052728">
    <property type="entry name" value="O2_lipid_transport_reg"/>
</dbReference>
<feature type="transmembrane region" description="Helical" evidence="1">
    <location>
        <begin position="587"/>
        <end position="611"/>
    </location>
</feature>
<proteinExistence type="predicted"/>
<dbReference type="OrthoDB" id="118951at2759"/>
<evidence type="ECO:0000256" key="1">
    <source>
        <dbReference type="SAM" id="Phobius"/>
    </source>
</evidence>
<keyword evidence="4" id="KW-1185">Reference proteome</keyword>
<dbReference type="EMBL" id="CAJVCH010356007">
    <property type="protein sequence ID" value="CAG7815907.1"/>
    <property type="molecule type" value="Genomic_DNA"/>
</dbReference>
<dbReference type="PANTHER" id="PTHR11161:SF0">
    <property type="entry name" value="O-ACYLTRANSFERASE LIKE PROTEIN"/>
    <property type="match status" value="1"/>
</dbReference>
<dbReference type="GO" id="GO:0016747">
    <property type="term" value="F:acyltransferase activity, transferring groups other than amino-acyl groups"/>
    <property type="evidence" value="ECO:0007669"/>
    <property type="project" value="InterPro"/>
</dbReference>
<evidence type="ECO:0000313" key="4">
    <source>
        <dbReference type="Proteomes" id="UP000708208"/>
    </source>
</evidence>
<accession>A0A8J2PAZ0</accession>
<feature type="domain" description="Nose resistant-to-fluoxetine protein N-terminal" evidence="2">
    <location>
        <begin position="95"/>
        <end position="260"/>
    </location>
</feature>
<keyword evidence="1" id="KW-0812">Transmembrane</keyword>
<keyword evidence="1" id="KW-0472">Membrane</keyword>
<feature type="transmembrane region" description="Helical" evidence="1">
    <location>
        <begin position="508"/>
        <end position="525"/>
    </location>
</feature>
<feature type="transmembrane region" description="Helical" evidence="1">
    <location>
        <begin position="555"/>
        <end position="575"/>
    </location>
</feature>